<proteinExistence type="predicted"/>
<organism evidence="3 4">
    <name type="scientific">Streptomyces coacervatus</name>
    <dbReference type="NCBI Taxonomy" id="647381"/>
    <lineage>
        <taxon>Bacteria</taxon>
        <taxon>Bacillati</taxon>
        <taxon>Actinomycetota</taxon>
        <taxon>Actinomycetes</taxon>
        <taxon>Kitasatosporales</taxon>
        <taxon>Streptomycetaceae</taxon>
        <taxon>Streptomyces</taxon>
    </lineage>
</organism>
<evidence type="ECO:0000313" key="3">
    <source>
        <dbReference type="EMBL" id="GAA3846234.1"/>
    </source>
</evidence>
<gene>
    <name evidence="3" type="ORF">GCM10022403_092510</name>
</gene>
<evidence type="ECO:0000256" key="1">
    <source>
        <dbReference type="SAM" id="MobiDB-lite"/>
    </source>
</evidence>
<keyword evidence="2" id="KW-0812">Transmembrane</keyword>
<evidence type="ECO:0000313" key="4">
    <source>
        <dbReference type="Proteomes" id="UP001501009"/>
    </source>
</evidence>
<feature type="transmembrane region" description="Helical" evidence="2">
    <location>
        <begin position="45"/>
        <end position="65"/>
    </location>
</feature>
<feature type="region of interest" description="Disordered" evidence="1">
    <location>
        <begin position="96"/>
        <end position="118"/>
    </location>
</feature>
<sequence length="118" mass="12914">MQSGGRRLRPRPRLRHGGPLPRPGLALEDTTPESADGLNNAPPEVWINLATIVVLLVYLLLSIANKPVAATAQRRAELAALRLTLRARLVAAPHRLERAGPDPQSLRAGWVEDRRLEG</sequence>
<feature type="region of interest" description="Disordered" evidence="1">
    <location>
        <begin position="1"/>
        <end position="40"/>
    </location>
</feature>
<reference evidence="4" key="1">
    <citation type="journal article" date="2019" name="Int. J. Syst. Evol. Microbiol.">
        <title>The Global Catalogue of Microorganisms (GCM) 10K type strain sequencing project: providing services to taxonomists for standard genome sequencing and annotation.</title>
        <authorList>
            <consortium name="The Broad Institute Genomics Platform"/>
            <consortium name="The Broad Institute Genome Sequencing Center for Infectious Disease"/>
            <person name="Wu L."/>
            <person name="Ma J."/>
        </authorList>
    </citation>
    <scope>NUCLEOTIDE SEQUENCE [LARGE SCALE GENOMIC DNA]</scope>
    <source>
        <strain evidence="4">JCM 17138</strain>
    </source>
</reference>
<dbReference type="Proteomes" id="UP001501009">
    <property type="component" value="Unassembled WGS sequence"/>
</dbReference>
<feature type="compositionally biased region" description="Low complexity" evidence="1">
    <location>
        <begin position="17"/>
        <end position="27"/>
    </location>
</feature>
<keyword evidence="4" id="KW-1185">Reference proteome</keyword>
<keyword evidence="2" id="KW-0472">Membrane</keyword>
<feature type="compositionally biased region" description="Basic residues" evidence="1">
    <location>
        <begin position="1"/>
        <end position="16"/>
    </location>
</feature>
<protein>
    <submittedName>
        <fullName evidence="3">Uncharacterized protein</fullName>
    </submittedName>
</protein>
<accession>A0ABP7JL62</accession>
<dbReference type="EMBL" id="BAABDE010000050">
    <property type="protein sequence ID" value="GAA3846234.1"/>
    <property type="molecule type" value="Genomic_DNA"/>
</dbReference>
<keyword evidence="2" id="KW-1133">Transmembrane helix</keyword>
<name>A0ABP7JL62_9ACTN</name>
<comment type="caution">
    <text evidence="3">The sequence shown here is derived from an EMBL/GenBank/DDBJ whole genome shotgun (WGS) entry which is preliminary data.</text>
</comment>
<evidence type="ECO:0000256" key="2">
    <source>
        <dbReference type="SAM" id="Phobius"/>
    </source>
</evidence>